<dbReference type="EMBL" id="JAGSPJ010000001">
    <property type="protein sequence ID" value="MBR7798878.1"/>
    <property type="molecule type" value="Genomic_DNA"/>
</dbReference>
<accession>A0A941E4Z3</accession>
<comment type="caution">
    <text evidence="1">The sequence shown here is derived from an EMBL/GenBank/DDBJ whole genome shotgun (WGS) entry which is preliminary data.</text>
</comment>
<dbReference type="Pfam" id="PF18897">
    <property type="entry name" value="Gp3-like"/>
    <property type="match status" value="1"/>
</dbReference>
<proteinExistence type="predicted"/>
<protein>
    <submittedName>
        <fullName evidence="1">Hydrolase or metal-binding protein</fullName>
    </submittedName>
</protein>
<sequence>MIKGLAITPPTLGRIAIGSVVEKNGKRLPVKEDFFTITSNIQGKDGWIKHPVHDQLLKTSGQDKLRSIPVRLLFNDPALNLRAEYCFFDRKTGRPICVGNGETCRRYSSSGIQNLACPSPDQCEFAEGGTCKPFGRLNVKLNDDDEFGTFIFRTTGYNSIRTLTARLSYYQATSGDRLACLPLQLKLRGKSTTMSHRSPVYYVDITIRDGVSLEQALIEARAEDSKRREYGFDQNVLDETARSGFKNGLFEEDSEQVKNLLDEFYVNAGELDGNDARQATSIENVPSNLTGKLDQILARKGSKITIPTAALESVVAQSDIVLGTPNAL</sequence>
<dbReference type="RefSeq" id="WP_212674002.1">
    <property type="nucleotide sequence ID" value="NZ_JAGSPJ010000001.1"/>
</dbReference>
<keyword evidence="1" id="KW-0378">Hydrolase</keyword>
<evidence type="ECO:0000313" key="1">
    <source>
        <dbReference type="EMBL" id="MBR7798878.1"/>
    </source>
</evidence>
<organism evidence="1 2">
    <name type="scientific">Undibacterium fentianense</name>
    <dbReference type="NCBI Taxonomy" id="2828728"/>
    <lineage>
        <taxon>Bacteria</taxon>
        <taxon>Pseudomonadati</taxon>
        <taxon>Pseudomonadota</taxon>
        <taxon>Betaproteobacteria</taxon>
        <taxon>Burkholderiales</taxon>
        <taxon>Oxalobacteraceae</taxon>
        <taxon>Undibacterium</taxon>
    </lineage>
</organism>
<dbReference type="Proteomes" id="UP000678545">
    <property type="component" value="Unassembled WGS sequence"/>
</dbReference>
<dbReference type="InterPro" id="IPR043991">
    <property type="entry name" value="Gp3-like"/>
</dbReference>
<dbReference type="GO" id="GO:0016787">
    <property type="term" value="F:hydrolase activity"/>
    <property type="evidence" value="ECO:0007669"/>
    <property type="project" value="UniProtKB-KW"/>
</dbReference>
<reference evidence="1" key="1">
    <citation type="submission" date="2021-04" db="EMBL/GenBank/DDBJ databases">
        <title>novel species isolated from subtropical streams in China.</title>
        <authorList>
            <person name="Lu H."/>
        </authorList>
    </citation>
    <scope>NUCLEOTIDE SEQUENCE</scope>
    <source>
        <strain evidence="1">FT137W</strain>
    </source>
</reference>
<gene>
    <name evidence="1" type="ORF">KDM90_02500</name>
</gene>
<keyword evidence="2" id="KW-1185">Reference proteome</keyword>
<name>A0A941E4Z3_9BURK</name>
<evidence type="ECO:0000313" key="2">
    <source>
        <dbReference type="Proteomes" id="UP000678545"/>
    </source>
</evidence>
<dbReference type="AlphaFoldDB" id="A0A941E4Z3"/>